<dbReference type="AlphaFoldDB" id="X0TLE4"/>
<organism evidence="1">
    <name type="scientific">marine sediment metagenome</name>
    <dbReference type="NCBI Taxonomy" id="412755"/>
    <lineage>
        <taxon>unclassified sequences</taxon>
        <taxon>metagenomes</taxon>
        <taxon>ecological metagenomes</taxon>
    </lineage>
</organism>
<sequence>HDEGFWKHCYGDPIKLYLIDGGEIIHFSDWDYLFDLIFK</sequence>
<feature type="non-terminal residue" evidence="1">
    <location>
        <position position="1"/>
    </location>
</feature>
<dbReference type="EMBL" id="BARS01018401">
    <property type="protein sequence ID" value="GAF94054.1"/>
    <property type="molecule type" value="Genomic_DNA"/>
</dbReference>
<evidence type="ECO:0000313" key="1">
    <source>
        <dbReference type="EMBL" id="GAF94054.1"/>
    </source>
</evidence>
<accession>X0TLE4</accession>
<protein>
    <submittedName>
        <fullName evidence="1">Uncharacterized protein</fullName>
    </submittedName>
</protein>
<name>X0TLE4_9ZZZZ</name>
<reference evidence="1" key="1">
    <citation type="journal article" date="2014" name="Front. Microbiol.">
        <title>High frequency of phylogenetically diverse reductive dehalogenase-homologous genes in deep subseafloor sedimentary metagenomes.</title>
        <authorList>
            <person name="Kawai M."/>
            <person name="Futagami T."/>
            <person name="Toyoda A."/>
            <person name="Takaki Y."/>
            <person name="Nishi S."/>
            <person name="Hori S."/>
            <person name="Arai W."/>
            <person name="Tsubouchi T."/>
            <person name="Morono Y."/>
            <person name="Uchiyama I."/>
            <person name="Ito T."/>
            <person name="Fujiyama A."/>
            <person name="Inagaki F."/>
            <person name="Takami H."/>
        </authorList>
    </citation>
    <scope>NUCLEOTIDE SEQUENCE</scope>
    <source>
        <strain evidence="1">Expedition CK06-06</strain>
    </source>
</reference>
<proteinExistence type="predicted"/>
<comment type="caution">
    <text evidence="1">The sequence shown here is derived from an EMBL/GenBank/DDBJ whole genome shotgun (WGS) entry which is preliminary data.</text>
</comment>
<gene>
    <name evidence="1" type="ORF">S01H1_29942</name>
</gene>